<keyword evidence="10" id="KW-0378">Hydrolase</keyword>
<dbReference type="Gene3D" id="3.30.200.20">
    <property type="entry name" value="Phosphorylase Kinase, domain 1"/>
    <property type="match status" value="1"/>
</dbReference>
<protein>
    <recommendedName>
        <fullName evidence="2">N(6)-L-threonylcarbamoyladenine synthase</fullName>
        <ecNumber evidence="2">2.3.1.234</ecNumber>
    </recommendedName>
</protein>
<organism evidence="10">
    <name type="scientific">mine drainage metagenome</name>
    <dbReference type="NCBI Taxonomy" id="410659"/>
    <lineage>
        <taxon>unclassified sequences</taxon>
        <taxon>metagenomes</taxon>
        <taxon>ecological metagenomes</taxon>
    </lineage>
</organism>
<dbReference type="EC" id="2.3.1.234" evidence="2"/>
<dbReference type="Gene3D" id="3.30.420.40">
    <property type="match status" value="2"/>
</dbReference>
<feature type="domain" description="Gcp-like" evidence="9">
    <location>
        <begin position="9"/>
        <end position="177"/>
    </location>
</feature>
<dbReference type="GO" id="GO:0005737">
    <property type="term" value="C:cytoplasm"/>
    <property type="evidence" value="ECO:0007669"/>
    <property type="project" value="UniProtKB-SubCell"/>
</dbReference>
<gene>
    <name evidence="10" type="ORF">B1B_12863</name>
</gene>
<evidence type="ECO:0000256" key="3">
    <source>
        <dbReference type="ARBA" id="ARBA00022490"/>
    </source>
</evidence>
<dbReference type="InterPro" id="IPR000905">
    <property type="entry name" value="Gcp-like_dom"/>
</dbReference>
<keyword evidence="10" id="KW-0645">Protease</keyword>
<keyword evidence="5" id="KW-0819">tRNA processing</keyword>
<evidence type="ECO:0000256" key="8">
    <source>
        <dbReference type="ARBA" id="ARBA00048117"/>
    </source>
</evidence>
<evidence type="ECO:0000256" key="4">
    <source>
        <dbReference type="ARBA" id="ARBA00022679"/>
    </source>
</evidence>
<feature type="non-terminal residue" evidence="10">
    <location>
        <position position="1"/>
    </location>
</feature>
<proteinExistence type="predicted"/>
<dbReference type="GO" id="GO:0008233">
    <property type="term" value="F:peptidase activity"/>
    <property type="evidence" value="ECO:0007669"/>
    <property type="project" value="UniProtKB-KW"/>
</dbReference>
<dbReference type="GO" id="GO:0061711">
    <property type="term" value="F:tRNA N(6)-L-threonylcarbamoyladenine synthase activity"/>
    <property type="evidence" value="ECO:0007669"/>
    <property type="project" value="UniProtKB-EC"/>
</dbReference>
<dbReference type="GO" id="GO:0070525">
    <property type="term" value="P:tRNA threonylcarbamoyladenosine metabolic process"/>
    <property type="evidence" value="ECO:0007669"/>
    <property type="project" value="UniProtKB-ARBA"/>
</dbReference>
<dbReference type="GO" id="GO:0046872">
    <property type="term" value="F:metal ion binding"/>
    <property type="evidence" value="ECO:0007669"/>
    <property type="project" value="UniProtKB-KW"/>
</dbReference>
<dbReference type="PANTHER" id="PTHR11735">
    <property type="entry name" value="TRNA N6-ADENOSINE THREONYLCARBAMOYLTRANSFERASE"/>
    <property type="match status" value="1"/>
</dbReference>
<dbReference type="FunFam" id="3.30.420.40:FF:000038">
    <property type="entry name" value="Probable tRNA N6-adenosine threonylcarbamoyltransferase"/>
    <property type="match status" value="1"/>
</dbReference>
<dbReference type="EMBL" id="AUZY01008447">
    <property type="protein sequence ID" value="EQD45858.1"/>
    <property type="molecule type" value="Genomic_DNA"/>
</dbReference>
<evidence type="ECO:0000256" key="1">
    <source>
        <dbReference type="ARBA" id="ARBA00004496"/>
    </source>
</evidence>
<dbReference type="InterPro" id="IPR017861">
    <property type="entry name" value="KAE1/TsaD"/>
</dbReference>
<dbReference type="GO" id="GO:0006400">
    <property type="term" value="P:tRNA modification"/>
    <property type="evidence" value="ECO:0007669"/>
    <property type="project" value="UniProtKB-ARBA"/>
</dbReference>
<dbReference type="PANTHER" id="PTHR11735:SF14">
    <property type="entry name" value="TRNA N6-ADENOSINE THREONYLCARBAMOYLTRANSFERASE"/>
    <property type="match status" value="1"/>
</dbReference>
<accession>T0ZMD6</accession>
<dbReference type="GO" id="GO:0006508">
    <property type="term" value="P:proteolysis"/>
    <property type="evidence" value="ECO:0007669"/>
    <property type="project" value="UniProtKB-KW"/>
</dbReference>
<evidence type="ECO:0000256" key="7">
    <source>
        <dbReference type="ARBA" id="ARBA00023315"/>
    </source>
</evidence>
<comment type="subcellular location">
    <subcellularLocation>
        <location evidence="1">Cytoplasm</location>
    </subcellularLocation>
</comment>
<keyword evidence="3" id="KW-0963">Cytoplasm</keyword>
<name>T0ZMD6_9ZZZZ</name>
<dbReference type="GO" id="GO:0000408">
    <property type="term" value="C:EKC/KEOPS complex"/>
    <property type="evidence" value="ECO:0007669"/>
    <property type="project" value="UniProtKB-ARBA"/>
</dbReference>
<dbReference type="InterPro" id="IPR043129">
    <property type="entry name" value="ATPase_NBD"/>
</dbReference>
<evidence type="ECO:0000313" key="10">
    <source>
        <dbReference type="EMBL" id="EQD45858.1"/>
    </source>
</evidence>
<dbReference type="PRINTS" id="PR00789">
    <property type="entry name" value="OSIALOPTASE"/>
</dbReference>
<dbReference type="SUPFAM" id="SSF53067">
    <property type="entry name" value="Actin-like ATPase domain"/>
    <property type="match status" value="1"/>
</dbReference>
<keyword evidence="7" id="KW-0012">Acyltransferase</keyword>
<evidence type="ECO:0000256" key="5">
    <source>
        <dbReference type="ARBA" id="ARBA00022694"/>
    </source>
</evidence>
<keyword evidence="6" id="KW-0479">Metal-binding</keyword>
<dbReference type="AlphaFoldDB" id="T0ZMD6"/>
<evidence type="ECO:0000256" key="6">
    <source>
        <dbReference type="ARBA" id="ARBA00022723"/>
    </source>
</evidence>
<reference evidence="10" key="2">
    <citation type="journal article" date="2014" name="ISME J.">
        <title>Microbial stratification in low pH oxic and suboxic macroscopic growths along an acid mine drainage.</title>
        <authorList>
            <person name="Mendez-Garcia C."/>
            <person name="Mesa V."/>
            <person name="Sprenger R.R."/>
            <person name="Richter M."/>
            <person name="Diez M.S."/>
            <person name="Solano J."/>
            <person name="Bargiela R."/>
            <person name="Golyshina O.V."/>
            <person name="Manteca A."/>
            <person name="Ramos J.L."/>
            <person name="Gallego J.R."/>
            <person name="Llorente I."/>
            <person name="Martins Dos Santos V.A."/>
            <person name="Jensen O.N."/>
            <person name="Pelaez A.I."/>
            <person name="Sanchez J."/>
            <person name="Ferrer M."/>
        </authorList>
    </citation>
    <scope>NUCLEOTIDE SEQUENCE</scope>
</reference>
<dbReference type="Pfam" id="PF00814">
    <property type="entry name" value="TsaD"/>
    <property type="match status" value="1"/>
</dbReference>
<comment type="caution">
    <text evidence="10">The sequence shown here is derived from an EMBL/GenBank/DDBJ whole genome shotgun (WGS) entry which is preliminary data.</text>
</comment>
<sequence length="310" mass="34256">GKRLTGAIDPLILYVSGGNTQIIAGENGKYRVFGETTDMGIGNMLDKFAREIGIPFPGGPKIEELAKNGRNLLNLPYSVKGMDTSFSGIFTAAINHLAKGESVQDICYSIQETAFSMLCETLERAIYTTGKREILLTGGVARNVKLREMIVDMAHQSGCTVHETPLEYCMDNGTMIAQAAMLMFQNGIRQTIEQTAVDQRFRIDDAPAPWINGRIKSIEWGKGAESLIEQGNFLGNTCIIKKRISKNYRNSTIDGKILKERTGKELKILARGVESGLNFPKLFDYNAKEMAIIMEKIDGKLLGKCLDEET</sequence>
<feature type="non-terminal residue" evidence="10">
    <location>
        <position position="310"/>
    </location>
</feature>
<keyword evidence="4" id="KW-0808">Transferase</keyword>
<evidence type="ECO:0000259" key="9">
    <source>
        <dbReference type="Pfam" id="PF00814"/>
    </source>
</evidence>
<evidence type="ECO:0000256" key="2">
    <source>
        <dbReference type="ARBA" id="ARBA00012156"/>
    </source>
</evidence>
<reference evidence="10" key="1">
    <citation type="submission" date="2013-08" db="EMBL/GenBank/DDBJ databases">
        <authorList>
            <person name="Mendez C."/>
            <person name="Richter M."/>
            <person name="Ferrer M."/>
            <person name="Sanchez J."/>
        </authorList>
    </citation>
    <scope>NUCLEOTIDE SEQUENCE</scope>
</reference>
<comment type="catalytic activity">
    <reaction evidence="8">
        <text>L-threonylcarbamoyladenylate + adenosine(37) in tRNA = N(6)-L-threonylcarbamoyladenosine(37) in tRNA + AMP + H(+)</text>
        <dbReference type="Rhea" id="RHEA:37059"/>
        <dbReference type="Rhea" id="RHEA-COMP:10162"/>
        <dbReference type="Rhea" id="RHEA-COMP:10163"/>
        <dbReference type="ChEBI" id="CHEBI:15378"/>
        <dbReference type="ChEBI" id="CHEBI:73682"/>
        <dbReference type="ChEBI" id="CHEBI:74411"/>
        <dbReference type="ChEBI" id="CHEBI:74418"/>
        <dbReference type="ChEBI" id="CHEBI:456215"/>
        <dbReference type="EC" id="2.3.1.234"/>
    </reaction>
</comment>